<dbReference type="OrthoDB" id="10260459at2759"/>
<dbReference type="AlphaFoldDB" id="A0A5E4N7F2"/>
<reference evidence="4 5" key="1">
    <citation type="submission" date="2019-08" db="EMBL/GenBank/DDBJ databases">
        <authorList>
            <person name="Alioto T."/>
            <person name="Alioto T."/>
            <person name="Gomez Garrido J."/>
        </authorList>
    </citation>
    <scope>NUCLEOTIDE SEQUENCE [LARGE SCALE GENOMIC DNA]</scope>
</reference>
<evidence type="ECO:0000259" key="3">
    <source>
        <dbReference type="Pfam" id="PF14775"/>
    </source>
</evidence>
<evidence type="ECO:0000256" key="1">
    <source>
        <dbReference type="SAM" id="Coils"/>
    </source>
</evidence>
<evidence type="ECO:0000313" key="5">
    <source>
        <dbReference type="Proteomes" id="UP000325440"/>
    </source>
</evidence>
<feature type="coiled-coil region" evidence="1">
    <location>
        <begin position="157"/>
        <end position="220"/>
    </location>
</feature>
<gene>
    <name evidence="4" type="ORF">CINCED_3A019443</name>
</gene>
<accession>A0A5E4N7F2</accession>
<dbReference type="EMBL" id="CABPRJ010001896">
    <property type="protein sequence ID" value="VVC39685.1"/>
    <property type="molecule type" value="Genomic_DNA"/>
</dbReference>
<keyword evidence="5" id="KW-1185">Reference proteome</keyword>
<sequence>MVWLNLAIDNLSEISETSNNSSHISTISDEISRKRIRKSTIEKRRESQNDSEKLKKLPNPVVQQTEKNEFELGVLIEKVYNLMESKGLVFTKKECDRQVLDYKNNQLILFENKNKFNKINQKWLEIDGKLEEIIKKEDIILKYEALAILRDQSLKILKEKENICDKVVEELEKLLIETLNETKTNSNDFIKLNKIIKQNVQLLKEEHEQYNSIISKLLDDETNKRSKKDLTTWTLLFDKIILKISKAPLQHCLTSQQHYFDLIRQHAFNQEEMKNLRIELAEKLQDKKNTITEKFKKIELHGKTQFLAIKNQIINITTRIKEKEKFYSSVIKKDNCEYMQLWNLLQNNIIRGINNLLQIDYFIHEYFDMSRTQLPCEKKPINILQSQKHINNLAHYSSNTNLDPNSYICIRDKALNQLLLDFFVKNTSFVLDKETVAITNSIQNLSYAYNALNRLKLNEEKTWNLIKLKFKPLVKCVVCNSQVNWDYEIIINSNNTLKQNSCINMSKNCTKEFQSSNYLYEELKTFLTQYNEKNDKVKTTNLLELHDTIHLNKGSFENEEHTDKIYSNYVVNSHTPQNNNTQCTDVNHELYIDNKYFIPMIKEIMEELPSKQFSNSQNVQKQHDCVQRDIPEDDLREYWAQFSTYIPSSTIDLWNILYKVIGRYNEILTRCQNKLTEANMLQNEINKLKKIKEELES</sequence>
<keyword evidence="1" id="KW-0175">Coiled coil</keyword>
<evidence type="ECO:0000256" key="2">
    <source>
        <dbReference type="SAM" id="MobiDB-lite"/>
    </source>
</evidence>
<protein>
    <submittedName>
        <fullName evidence="4">Dynein regulatory complex protein 1, C-terminal</fullName>
    </submittedName>
</protein>
<proteinExistence type="predicted"/>
<evidence type="ECO:0000313" key="4">
    <source>
        <dbReference type="EMBL" id="VVC39685.1"/>
    </source>
</evidence>
<organism evidence="4 5">
    <name type="scientific">Cinara cedri</name>
    <dbReference type="NCBI Taxonomy" id="506608"/>
    <lineage>
        <taxon>Eukaryota</taxon>
        <taxon>Metazoa</taxon>
        <taxon>Ecdysozoa</taxon>
        <taxon>Arthropoda</taxon>
        <taxon>Hexapoda</taxon>
        <taxon>Insecta</taxon>
        <taxon>Pterygota</taxon>
        <taxon>Neoptera</taxon>
        <taxon>Paraneoptera</taxon>
        <taxon>Hemiptera</taxon>
        <taxon>Sternorrhyncha</taxon>
        <taxon>Aphidomorpha</taxon>
        <taxon>Aphidoidea</taxon>
        <taxon>Aphididae</taxon>
        <taxon>Lachninae</taxon>
        <taxon>Cinara</taxon>
    </lineage>
</organism>
<feature type="compositionally biased region" description="Basic and acidic residues" evidence="2">
    <location>
        <begin position="40"/>
        <end position="55"/>
    </location>
</feature>
<dbReference type="InterPro" id="IPR029440">
    <property type="entry name" value="DRC1_C"/>
</dbReference>
<feature type="domain" description="Dynein regulatory complex protein 1 C-terminal" evidence="3">
    <location>
        <begin position="637"/>
        <end position="691"/>
    </location>
</feature>
<feature type="region of interest" description="Disordered" evidence="2">
    <location>
        <begin position="40"/>
        <end position="59"/>
    </location>
</feature>
<name>A0A5E4N7F2_9HEMI</name>
<dbReference type="Proteomes" id="UP000325440">
    <property type="component" value="Unassembled WGS sequence"/>
</dbReference>
<feature type="coiled-coil region" evidence="1">
    <location>
        <begin position="270"/>
        <end position="301"/>
    </location>
</feature>
<dbReference type="Pfam" id="PF14775">
    <property type="entry name" value="NYD-SP28_assoc"/>
    <property type="match status" value="1"/>
</dbReference>